<dbReference type="GO" id="GO:0016567">
    <property type="term" value="P:protein ubiquitination"/>
    <property type="evidence" value="ECO:0007669"/>
    <property type="project" value="TreeGrafter"/>
</dbReference>
<evidence type="ECO:0000259" key="6">
    <source>
        <dbReference type="PROSITE" id="PS50089"/>
    </source>
</evidence>
<keyword evidence="3" id="KW-0862">Zinc</keyword>
<evidence type="ECO:0000313" key="7">
    <source>
        <dbReference type="EMBL" id="EFO84758.1"/>
    </source>
</evidence>
<dbReference type="InterPro" id="IPR001841">
    <property type="entry name" value="Znf_RING"/>
</dbReference>
<evidence type="ECO:0000256" key="5">
    <source>
        <dbReference type="SAM" id="MobiDB-lite"/>
    </source>
</evidence>
<dbReference type="PANTHER" id="PTHR22791">
    <property type="entry name" value="RING-TYPE DOMAIN-CONTAINING PROTEIN"/>
    <property type="match status" value="1"/>
</dbReference>
<dbReference type="Pfam" id="PF13445">
    <property type="entry name" value="zf-RING_UBOX"/>
    <property type="match status" value="1"/>
</dbReference>
<dbReference type="STRING" id="31234.E3LY22"/>
<evidence type="ECO:0000313" key="8">
    <source>
        <dbReference type="Proteomes" id="UP000008281"/>
    </source>
</evidence>
<dbReference type="GO" id="GO:0061630">
    <property type="term" value="F:ubiquitin protein ligase activity"/>
    <property type="evidence" value="ECO:0007669"/>
    <property type="project" value="TreeGrafter"/>
</dbReference>
<dbReference type="GO" id="GO:0008270">
    <property type="term" value="F:zinc ion binding"/>
    <property type="evidence" value="ECO:0007669"/>
    <property type="project" value="UniProtKB-KW"/>
</dbReference>
<feature type="domain" description="RING-type" evidence="6">
    <location>
        <begin position="31"/>
        <end position="77"/>
    </location>
</feature>
<dbReference type="Gene3D" id="3.30.40.10">
    <property type="entry name" value="Zinc/RING finger domain, C3HC4 (zinc finger)"/>
    <property type="match status" value="1"/>
</dbReference>
<dbReference type="InterPro" id="IPR027370">
    <property type="entry name" value="Znf-RING_euk"/>
</dbReference>
<keyword evidence="1" id="KW-0479">Metal-binding</keyword>
<gene>
    <name evidence="7" type="ORF">CRE_03959</name>
</gene>
<dbReference type="PROSITE" id="PS00518">
    <property type="entry name" value="ZF_RING_1"/>
    <property type="match status" value="1"/>
</dbReference>
<feature type="compositionally biased region" description="Acidic residues" evidence="5">
    <location>
        <begin position="276"/>
        <end position="301"/>
    </location>
</feature>
<dbReference type="SMART" id="SM00184">
    <property type="entry name" value="RING"/>
    <property type="match status" value="1"/>
</dbReference>
<evidence type="ECO:0000256" key="3">
    <source>
        <dbReference type="ARBA" id="ARBA00022833"/>
    </source>
</evidence>
<organism evidence="8">
    <name type="scientific">Caenorhabditis remanei</name>
    <name type="common">Caenorhabditis vulgaris</name>
    <dbReference type="NCBI Taxonomy" id="31234"/>
    <lineage>
        <taxon>Eukaryota</taxon>
        <taxon>Metazoa</taxon>
        <taxon>Ecdysozoa</taxon>
        <taxon>Nematoda</taxon>
        <taxon>Chromadorea</taxon>
        <taxon>Rhabditida</taxon>
        <taxon>Rhabditina</taxon>
        <taxon>Rhabditomorpha</taxon>
        <taxon>Rhabditoidea</taxon>
        <taxon>Rhabditidae</taxon>
        <taxon>Peloderinae</taxon>
        <taxon>Caenorhabditis</taxon>
    </lineage>
</organism>
<proteinExistence type="predicted"/>
<dbReference type="EMBL" id="DS268418">
    <property type="protein sequence ID" value="EFO84758.1"/>
    <property type="molecule type" value="Genomic_DNA"/>
</dbReference>
<dbReference type="SUPFAM" id="SSF57850">
    <property type="entry name" value="RING/U-box"/>
    <property type="match status" value="1"/>
</dbReference>
<keyword evidence="8" id="KW-1185">Reference proteome</keyword>
<feature type="region of interest" description="Disordered" evidence="5">
    <location>
        <begin position="259"/>
        <end position="301"/>
    </location>
</feature>
<dbReference type="InParanoid" id="E3LY22"/>
<feature type="compositionally biased region" description="Acidic residues" evidence="5">
    <location>
        <begin position="187"/>
        <end position="212"/>
    </location>
</feature>
<dbReference type="Proteomes" id="UP000008281">
    <property type="component" value="Unassembled WGS sequence"/>
</dbReference>
<evidence type="ECO:0000256" key="4">
    <source>
        <dbReference type="PROSITE-ProRule" id="PRU00175"/>
    </source>
</evidence>
<name>E3LY22_CAERE</name>
<dbReference type="PROSITE" id="PS50089">
    <property type="entry name" value="ZF_RING_2"/>
    <property type="match status" value="1"/>
</dbReference>
<dbReference type="eggNOG" id="KOG2177">
    <property type="taxonomic scope" value="Eukaryota"/>
</dbReference>
<dbReference type="OrthoDB" id="252722at2759"/>
<dbReference type="OMA" id="CRAETKC"/>
<dbReference type="InterPro" id="IPR017907">
    <property type="entry name" value="Znf_RING_CS"/>
</dbReference>
<dbReference type="PANTHER" id="PTHR22791:SF34">
    <property type="entry name" value="RING-TYPE DOMAIN-CONTAINING PROTEIN"/>
    <property type="match status" value="1"/>
</dbReference>
<accession>E3LY22</accession>
<reference evidence="7" key="1">
    <citation type="submission" date="2007-07" db="EMBL/GenBank/DDBJ databases">
        <title>PCAP assembly of the Caenorhabditis remanei genome.</title>
        <authorList>
            <consortium name="The Caenorhabditis remanei Sequencing Consortium"/>
            <person name="Wilson R.K."/>
        </authorList>
    </citation>
    <scope>NUCLEOTIDE SEQUENCE [LARGE SCALE GENOMIC DNA]</scope>
    <source>
        <strain evidence="7">PB4641</strain>
    </source>
</reference>
<protein>
    <recommendedName>
        <fullName evidence="6">RING-type domain-containing protein</fullName>
    </recommendedName>
</protein>
<keyword evidence="2 4" id="KW-0863">Zinc-finger</keyword>
<feature type="region of interest" description="Disordered" evidence="5">
    <location>
        <begin position="185"/>
        <end position="212"/>
    </location>
</feature>
<dbReference type="InterPro" id="IPR013083">
    <property type="entry name" value="Znf_RING/FYVE/PHD"/>
</dbReference>
<evidence type="ECO:0000256" key="1">
    <source>
        <dbReference type="ARBA" id="ARBA00022723"/>
    </source>
</evidence>
<dbReference type="AlphaFoldDB" id="E3LY22"/>
<evidence type="ECO:0000256" key="2">
    <source>
        <dbReference type="ARBA" id="ARBA00022771"/>
    </source>
</evidence>
<dbReference type="HOGENOM" id="CLU_925129_0_0_1"/>
<sequence>MFASMNLLDSSDETKSEKLISSSLLENLCQCQICCTNFNETTRIAQLLHCGHTFCMECIGNIQKYGNSAYLECPTCRAETKCDLNEIATNFLAMEMIRKLEMMGPAEAASVKEPKRARAARRERTIDEMVDEQYRQLIADVKGELMLKFEDLRERLRKSAIQSAQSELEDLSSTVMEAVRDAYDGISDTEEEESEEDDDVSGDTDNKEDDDDLSVVSMSTAMSFASAKSGVIEEVSAFVQRPLNLLRRFFRRRRARHTSPNSSIVVIKNPLRSSDESSDSSSGDESDSEEDSDEDNISSSD</sequence>
<dbReference type="InterPro" id="IPR051435">
    <property type="entry name" value="RING_finger_E3_ubiq-ligases"/>
</dbReference>